<dbReference type="InterPro" id="IPR003777">
    <property type="entry name" value="XdhC_CoxI"/>
</dbReference>
<sequence>MSNWLESLTAIMAQPSAGDAILISVAQVEGSGPREPGAKMVVTSLAQFDTIGGGHLEHRAIEIAREMLLEDTASIGAQRRLQRFPLGPALGQCCGGVVHLAFDRIDAQALDYLNYLQGRLRSGQDSWRLLSLDTAAVPTLCDHNGVRLHGPGKLPSLPLLSSVNGAMVLQDTLGQRWLLDSCLAPRPQLFLFGAGHVGAAIVKALADLPCRVVWVDEREELFPVLQPANVLIEITDVPEAVVKTAPAGSSFLVMTHNHALDQRLSELVLKRDDVAWFGLIGSKSKRMQFEHRLHERGISEERLADMICPIGVPGIIGKQPAVIAASVTAQLLQVWEQIASAALLAQDAAKKQQRNTQQLSENLFET</sequence>
<dbReference type="PANTHER" id="PTHR30388:SF6">
    <property type="entry name" value="XANTHINE DEHYDROGENASE SUBUNIT A-RELATED"/>
    <property type="match status" value="1"/>
</dbReference>
<dbReference type="PANTHER" id="PTHR30388">
    <property type="entry name" value="ALDEHYDE OXIDOREDUCTASE MOLYBDENUM COFACTOR ASSEMBLY PROTEIN"/>
    <property type="match status" value="1"/>
</dbReference>
<dbReference type="EMBL" id="WINI01000003">
    <property type="protein sequence ID" value="MQR00596.1"/>
    <property type="molecule type" value="Genomic_DNA"/>
</dbReference>
<protein>
    <submittedName>
        <fullName evidence="3">Xanthine dehydrogenase accessory protein XdhC</fullName>
    </submittedName>
</protein>
<name>A0A843YVG6_9BURK</name>
<evidence type="ECO:0000259" key="2">
    <source>
        <dbReference type="Pfam" id="PF13478"/>
    </source>
</evidence>
<proteinExistence type="predicted"/>
<dbReference type="RefSeq" id="WP_153234180.1">
    <property type="nucleotide sequence ID" value="NZ_WINI01000003.1"/>
</dbReference>
<feature type="domain" description="XdhC Rossmann" evidence="2">
    <location>
        <begin position="189"/>
        <end position="331"/>
    </location>
</feature>
<dbReference type="Pfam" id="PF02625">
    <property type="entry name" value="XdhC_CoxI"/>
    <property type="match status" value="1"/>
</dbReference>
<keyword evidence="4" id="KW-1185">Reference proteome</keyword>
<comment type="caution">
    <text evidence="3">The sequence shown here is derived from an EMBL/GenBank/DDBJ whole genome shotgun (WGS) entry which is preliminary data.</text>
</comment>
<evidence type="ECO:0000313" key="3">
    <source>
        <dbReference type="EMBL" id="MQR00596.1"/>
    </source>
</evidence>
<accession>A0A843YVG6</accession>
<evidence type="ECO:0000313" key="4">
    <source>
        <dbReference type="Proteomes" id="UP000451565"/>
    </source>
</evidence>
<dbReference type="Proteomes" id="UP000451565">
    <property type="component" value="Unassembled WGS sequence"/>
</dbReference>
<dbReference type="NCBIfam" id="TIGR02964">
    <property type="entry name" value="xanthine_xdhC"/>
    <property type="match status" value="1"/>
</dbReference>
<reference evidence="3 4" key="1">
    <citation type="submission" date="2019-10" db="EMBL/GenBank/DDBJ databases">
        <title>Glaciimonas soli sp. nov., a psychrophilic bacterium isolated from the forest soil of a high elevation mountain in Taiwan.</title>
        <authorList>
            <person name="Wang L.-T."/>
            <person name="Shieh W.Y."/>
        </authorList>
    </citation>
    <scope>NUCLEOTIDE SEQUENCE [LARGE SCALE GENOMIC DNA]</scope>
    <source>
        <strain evidence="3 4">GS1</strain>
    </source>
</reference>
<evidence type="ECO:0000259" key="1">
    <source>
        <dbReference type="Pfam" id="PF02625"/>
    </source>
</evidence>
<dbReference type="InterPro" id="IPR052698">
    <property type="entry name" value="MoCofactor_Util/Proc"/>
</dbReference>
<organism evidence="3 4">
    <name type="scientific">Glaciimonas soli</name>
    <dbReference type="NCBI Taxonomy" id="2590999"/>
    <lineage>
        <taxon>Bacteria</taxon>
        <taxon>Pseudomonadati</taxon>
        <taxon>Pseudomonadota</taxon>
        <taxon>Betaproteobacteria</taxon>
        <taxon>Burkholderiales</taxon>
        <taxon>Oxalobacteraceae</taxon>
        <taxon>Glaciimonas</taxon>
    </lineage>
</organism>
<dbReference type="AlphaFoldDB" id="A0A843YVG6"/>
<dbReference type="InterPro" id="IPR027051">
    <property type="entry name" value="XdhC_Rossmann_dom"/>
</dbReference>
<dbReference type="OrthoDB" id="61481at2"/>
<dbReference type="Pfam" id="PF13478">
    <property type="entry name" value="XdhC_C"/>
    <property type="match status" value="1"/>
</dbReference>
<dbReference type="Gene3D" id="3.40.50.720">
    <property type="entry name" value="NAD(P)-binding Rossmann-like Domain"/>
    <property type="match status" value="1"/>
</dbReference>
<feature type="domain" description="XdhC- CoxI" evidence="1">
    <location>
        <begin position="19"/>
        <end position="72"/>
    </location>
</feature>
<gene>
    <name evidence="3" type="primary">xdhC</name>
    <name evidence="3" type="ORF">GEV47_07855</name>
</gene>
<dbReference type="InterPro" id="IPR014308">
    <property type="entry name" value="Xanthine_DH_XdhC"/>
</dbReference>